<proteinExistence type="predicted"/>
<protein>
    <submittedName>
        <fullName evidence="2">Dioxygenase</fullName>
    </submittedName>
</protein>
<organism evidence="2 3">
    <name type="scientific">Pseudomonas laurylsulfativorans</name>
    <dbReference type="NCBI Taxonomy" id="1943631"/>
    <lineage>
        <taxon>Bacteria</taxon>
        <taxon>Pseudomonadati</taxon>
        <taxon>Pseudomonadota</taxon>
        <taxon>Gammaproteobacteria</taxon>
        <taxon>Pseudomonadales</taxon>
        <taxon>Pseudomonadaceae</taxon>
        <taxon>Pseudomonas</taxon>
    </lineage>
</organism>
<accession>A0A2S3VWG5</accession>
<dbReference type="Gene3D" id="3.10.180.10">
    <property type="entry name" value="2,3-Dihydroxybiphenyl 1,2-Dioxygenase, domain 1"/>
    <property type="match status" value="1"/>
</dbReference>
<keyword evidence="3" id="KW-1185">Reference proteome</keyword>
<feature type="domain" description="VOC" evidence="1">
    <location>
        <begin position="4"/>
        <end position="120"/>
    </location>
</feature>
<reference evidence="3" key="1">
    <citation type="submission" date="2017-02" db="EMBL/GenBank/DDBJ databases">
        <authorList>
            <person name="Furmanczyk E.M."/>
        </authorList>
    </citation>
    <scope>NUCLEOTIDE SEQUENCE [LARGE SCALE GENOMIC DNA]</scope>
    <source>
        <strain evidence="3">AP3_22</strain>
    </source>
</reference>
<dbReference type="InterPro" id="IPR029068">
    <property type="entry name" value="Glyas_Bleomycin-R_OHBP_Dase"/>
</dbReference>
<dbReference type="Proteomes" id="UP000237440">
    <property type="component" value="Unassembled WGS sequence"/>
</dbReference>
<dbReference type="GO" id="GO:0051213">
    <property type="term" value="F:dioxygenase activity"/>
    <property type="evidence" value="ECO:0007669"/>
    <property type="project" value="UniProtKB-KW"/>
</dbReference>
<dbReference type="EMBL" id="MUJK01000001">
    <property type="protein sequence ID" value="POF44277.1"/>
    <property type="molecule type" value="Genomic_DNA"/>
</dbReference>
<keyword evidence="2" id="KW-0223">Dioxygenase</keyword>
<evidence type="ECO:0000259" key="1">
    <source>
        <dbReference type="PROSITE" id="PS51819"/>
    </source>
</evidence>
<dbReference type="InterPro" id="IPR037523">
    <property type="entry name" value="VOC_core"/>
</dbReference>
<name>A0A2S3VWG5_9PSED</name>
<evidence type="ECO:0000313" key="2">
    <source>
        <dbReference type="EMBL" id="POF44277.1"/>
    </source>
</evidence>
<dbReference type="OrthoDB" id="9804944at2"/>
<evidence type="ECO:0000313" key="3">
    <source>
        <dbReference type="Proteomes" id="UP000237440"/>
    </source>
</evidence>
<dbReference type="PROSITE" id="PS51819">
    <property type="entry name" value="VOC"/>
    <property type="match status" value="1"/>
</dbReference>
<keyword evidence="2" id="KW-0560">Oxidoreductase</keyword>
<dbReference type="SUPFAM" id="SSF54593">
    <property type="entry name" value="Glyoxalase/Bleomycin resistance protein/Dihydroxybiphenyl dioxygenase"/>
    <property type="match status" value="1"/>
</dbReference>
<dbReference type="AlphaFoldDB" id="A0A2S3VWG5"/>
<dbReference type="RefSeq" id="WP_103393886.1">
    <property type="nucleotide sequence ID" value="NZ_MUJK01000001.1"/>
</dbReference>
<sequence length="140" mass="16034">MILRMDHFTIVTDRLDATRDFYVQVLGLVEGPRPPFPVPGLWLYASRQPVLHVVGVTRMPEPRRGVLDHMAFHTQGLQTMWAHLEHHGVRFKVIRAPGDQRTWQLFMQDPNGVEVELDFDASEVPPADWKVRAGGYIKPA</sequence>
<dbReference type="Pfam" id="PF00903">
    <property type="entry name" value="Glyoxalase"/>
    <property type="match status" value="1"/>
</dbReference>
<dbReference type="InterPro" id="IPR004360">
    <property type="entry name" value="Glyas_Fos-R_dOase_dom"/>
</dbReference>
<dbReference type="PANTHER" id="PTHR46142">
    <property type="match status" value="1"/>
</dbReference>
<gene>
    <name evidence="2" type="ORF">B0D71_05680</name>
</gene>
<comment type="caution">
    <text evidence="2">The sequence shown here is derived from an EMBL/GenBank/DDBJ whole genome shotgun (WGS) entry which is preliminary data.</text>
</comment>
<dbReference type="PANTHER" id="PTHR46142:SF3">
    <property type="entry name" value="F18B13.24 PROTEIN"/>
    <property type="match status" value="1"/>
</dbReference>